<evidence type="ECO:0000256" key="1">
    <source>
        <dbReference type="ARBA" id="ARBA00004613"/>
    </source>
</evidence>
<dbReference type="InterPro" id="IPR008996">
    <property type="entry name" value="IL1/FGF"/>
</dbReference>
<evidence type="ECO:0000256" key="3">
    <source>
        <dbReference type="ARBA" id="ARBA00022525"/>
    </source>
</evidence>
<dbReference type="InterPro" id="IPR000975">
    <property type="entry name" value="IL-1_fam"/>
</dbReference>
<sequence length="239" mass="26395">MLGGELLSNVPFGVVRSAGSSPQCISSRGAAAHPPRSTLHGTRAKMTCKDVLVLPVQFGENLELYFEEALECDSLRKENCICQQVFRNINSQVLVVRSDSNVGVFESAADQEVKHGSGMLFTIHYYSETGIPITGPAVAFSVQAGSKTYSMYCTNESGKRMVRFREGEPPKDIEDQIIDIVFIQKLFTPGDSMSFKFESLLMPGYFLAFAEEGSLMKLILKSCESGDEVDETMKIHFYA</sequence>
<evidence type="ECO:0000313" key="5">
    <source>
        <dbReference type="Proteomes" id="UP000050525"/>
    </source>
</evidence>
<comment type="similarity">
    <text evidence="2">Belongs to the IL-1 family.</text>
</comment>
<dbReference type="GO" id="GO:0005615">
    <property type="term" value="C:extracellular space"/>
    <property type="evidence" value="ECO:0007669"/>
    <property type="project" value="InterPro"/>
</dbReference>
<dbReference type="eggNOG" id="ENOG502SDJZ">
    <property type="taxonomic scope" value="Eukaryota"/>
</dbReference>
<dbReference type="Pfam" id="PF00340">
    <property type="entry name" value="IL1"/>
    <property type="match status" value="1"/>
</dbReference>
<reference evidence="4 5" key="1">
    <citation type="journal article" date="2012" name="Genome Biol.">
        <title>Sequencing three crocodilian genomes to illuminate the evolution of archosaurs and amniotes.</title>
        <authorList>
            <person name="St John J.A."/>
            <person name="Braun E.L."/>
            <person name="Isberg S.R."/>
            <person name="Miles L.G."/>
            <person name="Chong A.Y."/>
            <person name="Gongora J."/>
            <person name="Dalzell P."/>
            <person name="Moran C."/>
            <person name="Bed'hom B."/>
            <person name="Abzhanov A."/>
            <person name="Burgess S.C."/>
            <person name="Cooksey A.M."/>
            <person name="Castoe T.A."/>
            <person name="Crawford N.G."/>
            <person name="Densmore L.D."/>
            <person name="Drew J.C."/>
            <person name="Edwards S.V."/>
            <person name="Faircloth B.C."/>
            <person name="Fujita M.K."/>
            <person name="Greenwold M.J."/>
            <person name="Hoffmann F.G."/>
            <person name="Howard J.M."/>
            <person name="Iguchi T."/>
            <person name="Janes D.E."/>
            <person name="Khan S.Y."/>
            <person name="Kohno S."/>
            <person name="de Koning A.J."/>
            <person name="Lance S.L."/>
            <person name="McCarthy F.M."/>
            <person name="McCormack J.E."/>
            <person name="Merchant M.E."/>
            <person name="Peterson D.G."/>
            <person name="Pollock D.D."/>
            <person name="Pourmand N."/>
            <person name="Raney B.J."/>
            <person name="Roessler K.A."/>
            <person name="Sanford J.R."/>
            <person name="Sawyer R.H."/>
            <person name="Schmidt C.J."/>
            <person name="Triplett E.W."/>
            <person name="Tuberville T.D."/>
            <person name="Venegas-Anaya M."/>
            <person name="Howard J.T."/>
            <person name="Jarvis E.D."/>
            <person name="Guillette L.J.Jr."/>
            <person name="Glenn T.C."/>
            <person name="Green R.E."/>
            <person name="Ray D.A."/>
        </authorList>
    </citation>
    <scope>NUCLEOTIDE SEQUENCE [LARGE SCALE GENOMIC DNA]</scope>
    <source>
        <strain evidence="4">KSC_2009_1</strain>
    </source>
</reference>
<comment type="subcellular location">
    <subcellularLocation>
        <location evidence="1">Secreted</location>
    </subcellularLocation>
</comment>
<dbReference type="GO" id="GO:0006954">
    <property type="term" value="P:inflammatory response"/>
    <property type="evidence" value="ECO:0007669"/>
    <property type="project" value="InterPro"/>
</dbReference>
<comment type="caution">
    <text evidence="4">The sequence shown here is derived from an EMBL/GenBank/DDBJ whole genome shotgun (WGS) entry which is preliminary data.</text>
</comment>
<dbReference type="CDD" id="cd23298">
    <property type="entry name" value="beta-trefoil_IL18"/>
    <property type="match status" value="1"/>
</dbReference>
<dbReference type="AlphaFoldDB" id="A0A151NGB8"/>
<accession>A0A151NGB8</accession>
<gene>
    <name evidence="4" type="primary">IL18</name>
    <name evidence="4" type="ORF">Y1Q_0010144</name>
</gene>
<dbReference type="STRING" id="8496.A0A151NGB8"/>
<dbReference type="Proteomes" id="UP000050525">
    <property type="component" value="Unassembled WGS sequence"/>
</dbReference>
<evidence type="ECO:0000313" key="4">
    <source>
        <dbReference type="EMBL" id="KYO35699.1"/>
    </source>
</evidence>
<keyword evidence="3" id="KW-0964">Secreted</keyword>
<name>A0A151NGB8_ALLMI</name>
<evidence type="ECO:0000256" key="2">
    <source>
        <dbReference type="ARBA" id="ARBA00010448"/>
    </source>
</evidence>
<dbReference type="GO" id="GO:0006955">
    <property type="term" value="P:immune response"/>
    <property type="evidence" value="ECO:0007669"/>
    <property type="project" value="InterPro"/>
</dbReference>
<dbReference type="SUPFAM" id="SSF50353">
    <property type="entry name" value="Cytokine"/>
    <property type="match status" value="1"/>
</dbReference>
<dbReference type="Gene3D" id="2.80.10.50">
    <property type="match status" value="1"/>
</dbReference>
<protein>
    <submittedName>
        <fullName evidence="4">Interleukin-18</fullName>
    </submittedName>
</protein>
<organism evidence="4 5">
    <name type="scientific">Alligator mississippiensis</name>
    <name type="common">American alligator</name>
    <dbReference type="NCBI Taxonomy" id="8496"/>
    <lineage>
        <taxon>Eukaryota</taxon>
        <taxon>Metazoa</taxon>
        <taxon>Chordata</taxon>
        <taxon>Craniata</taxon>
        <taxon>Vertebrata</taxon>
        <taxon>Euteleostomi</taxon>
        <taxon>Archelosauria</taxon>
        <taxon>Archosauria</taxon>
        <taxon>Crocodylia</taxon>
        <taxon>Alligatoridae</taxon>
        <taxon>Alligatorinae</taxon>
        <taxon>Alligator</taxon>
    </lineage>
</organism>
<dbReference type="EMBL" id="AKHW03003120">
    <property type="protein sequence ID" value="KYO35699.1"/>
    <property type="molecule type" value="Genomic_DNA"/>
</dbReference>
<proteinExistence type="inferred from homology"/>
<dbReference type="GO" id="GO:0005125">
    <property type="term" value="F:cytokine activity"/>
    <property type="evidence" value="ECO:0007669"/>
    <property type="project" value="InterPro"/>
</dbReference>
<keyword evidence="5" id="KW-1185">Reference proteome</keyword>